<dbReference type="Gene3D" id="1.10.357.10">
    <property type="entry name" value="Tetracycline Repressor, domain 2"/>
    <property type="match status" value="1"/>
</dbReference>
<dbReference type="PANTHER" id="PTHR43479">
    <property type="entry name" value="ACREF/ENVCD OPERON REPRESSOR-RELATED"/>
    <property type="match status" value="1"/>
</dbReference>
<evidence type="ECO:0000259" key="3">
    <source>
        <dbReference type="PROSITE" id="PS50977"/>
    </source>
</evidence>
<evidence type="ECO:0000256" key="2">
    <source>
        <dbReference type="PROSITE-ProRule" id="PRU00335"/>
    </source>
</evidence>
<evidence type="ECO:0000256" key="1">
    <source>
        <dbReference type="ARBA" id="ARBA00023125"/>
    </source>
</evidence>
<dbReference type="InterPro" id="IPR009057">
    <property type="entry name" value="Homeodomain-like_sf"/>
</dbReference>
<sequence>MVKIDRRVERTNQALRTAFQQLAVTHQYRDITVKQLTEVANVNRKTFYLHFDSIDDLAATFSHESAEAILTVINQQDIKASLAQSGLIFDRLADYFNQSRDFNRLVLVNDDYSFIARKVQIEVARGLTANLQRAYHLSKTDAFICANFLIHNMLTFFRLFFTGQLDLTPAQFKQRLVALNSTGVQSFFNPNQALTKDS</sequence>
<dbReference type="RefSeq" id="WP_137615730.1">
    <property type="nucleotide sequence ID" value="NZ_BJDI01000004.1"/>
</dbReference>
<dbReference type="InterPro" id="IPR001647">
    <property type="entry name" value="HTH_TetR"/>
</dbReference>
<dbReference type="EMBL" id="JBHSSE010000011">
    <property type="protein sequence ID" value="MFC6201441.1"/>
    <property type="molecule type" value="Genomic_DNA"/>
</dbReference>
<proteinExistence type="predicted"/>
<protein>
    <submittedName>
        <fullName evidence="4">TetR/AcrR family transcriptional regulator</fullName>
    </submittedName>
</protein>
<reference evidence="5" key="1">
    <citation type="journal article" date="2019" name="Int. J. Syst. Evol. Microbiol.">
        <title>The Global Catalogue of Microorganisms (GCM) 10K type strain sequencing project: providing services to taxonomists for standard genome sequencing and annotation.</title>
        <authorList>
            <consortium name="The Broad Institute Genomics Platform"/>
            <consortium name="The Broad Institute Genome Sequencing Center for Infectious Disease"/>
            <person name="Wu L."/>
            <person name="Ma J."/>
        </authorList>
    </citation>
    <scope>NUCLEOTIDE SEQUENCE [LARGE SCALE GENOMIC DNA]</scope>
    <source>
        <strain evidence="5">CCM 8930</strain>
    </source>
</reference>
<feature type="domain" description="HTH tetR-type" evidence="3">
    <location>
        <begin position="9"/>
        <end position="69"/>
    </location>
</feature>
<dbReference type="InterPro" id="IPR050624">
    <property type="entry name" value="HTH-type_Tx_Regulator"/>
</dbReference>
<accession>A0ABW1SJK5</accession>
<dbReference type="PANTHER" id="PTHR43479:SF7">
    <property type="entry name" value="TETR-FAMILY TRANSCRIPTIONAL REGULATOR"/>
    <property type="match status" value="1"/>
</dbReference>
<keyword evidence="5" id="KW-1185">Reference proteome</keyword>
<name>A0ABW1SJK5_9LACO</name>
<dbReference type="SUPFAM" id="SSF46689">
    <property type="entry name" value="Homeodomain-like"/>
    <property type="match status" value="1"/>
</dbReference>
<dbReference type="PROSITE" id="PS50977">
    <property type="entry name" value="HTH_TETR_2"/>
    <property type="match status" value="1"/>
</dbReference>
<feature type="DNA-binding region" description="H-T-H motif" evidence="2">
    <location>
        <begin position="32"/>
        <end position="51"/>
    </location>
</feature>
<gene>
    <name evidence="4" type="ORF">ACFP1L_05960</name>
</gene>
<comment type="caution">
    <text evidence="4">The sequence shown here is derived from an EMBL/GenBank/DDBJ whole genome shotgun (WGS) entry which is preliminary data.</text>
</comment>
<evidence type="ECO:0000313" key="5">
    <source>
        <dbReference type="Proteomes" id="UP001596171"/>
    </source>
</evidence>
<dbReference type="Proteomes" id="UP001596171">
    <property type="component" value="Unassembled WGS sequence"/>
</dbReference>
<evidence type="ECO:0000313" key="4">
    <source>
        <dbReference type="EMBL" id="MFC6201441.1"/>
    </source>
</evidence>
<organism evidence="4 5">
    <name type="scientific">Lactiplantibacillus nangangensis</name>
    <dbReference type="NCBI Taxonomy" id="2559917"/>
    <lineage>
        <taxon>Bacteria</taxon>
        <taxon>Bacillati</taxon>
        <taxon>Bacillota</taxon>
        <taxon>Bacilli</taxon>
        <taxon>Lactobacillales</taxon>
        <taxon>Lactobacillaceae</taxon>
        <taxon>Lactiplantibacillus</taxon>
    </lineage>
</organism>
<keyword evidence="1 2" id="KW-0238">DNA-binding</keyword>